<name>A0A8J7PEJ6_9BACT</name>
<dbReference type="InterPro" id="IPR052083">
    <property type="entry name" value="Aminoacylase-1_M20A"/>
</dbReference>
<dbReference type="Pfam" id="PF07687">
    <property type="entry name" value="M20_dimer"/>
    <property type="match status" value="1"/>
</dbReference>
<dbReference type="PIRSF" id="PIRSF036696">
    <property type="entry name" value="ACY-1"/>
    <property type="match status" value="1"/>
</dbReference>
<dbReference type="PANTHER" id="PTHR45892:SF1">
    <property type="entry name" value="AMINOACYLASE-1"/>
    <property type="match status" value="1"/>
</dbReference>
<evidence type="ECO:0000313" key="3">
    <source>
        <dbReference type="EMBL" id="MBN8659802.1"/>
    </source>
</evidence>
<feature type="signal peptide" evidence="1">
    <location>
        <begin position="1"/>
        <end position="31"/>
    </location>
</feature>
<feature type="chain" id="PRO_5035212630" evidence="1">
    <location>
        <begin position="32"/>
        <end position="480"/>
    </location>
</feature>
<dbReference type="EMBL" id="JAFLCK010000005">
    <property type="protein sequence ID" value="MBN8659802.1"/>
    <property type="molecule type" value="Genomic_DNA"/>
</dbReference>
<dbReference type="SUPFAM" id="SSF55031">
    <property type="entry name" value="Bacterial exopeptidase dimerisation domain"/>
    <property type="match status" value="1"/>
</dbReference>
<feature type="domain" description="Peptidase M20 dimerisation" evidence="2">
    <location>
        <begin position="226"/>
        <end position="374"/>
    </location>
</feature>
<dbReference type="GO" id="GO:0004046">
    <property type="term" value="F:aminoacylase activity"/>
    <property type="evidence" value="ECO:0007669"/>
    <property type="project" value="TreeGrafter"/>
</dbReference>
<dbReference type="Pfam" id="PF01546">
    <property type="entry name" value="Peptidase_M20"/>
    <property type="match status" value="1"/>
</dbReference>
<reference evidence="3" key="1">
    <citation type="submission" date="2021-02" db="EMBL/GenBank/DDBJ databases">
        <title>Genome-Resolved Metagenomics of a Microbial Community Performing Photosynthetic Biological Nutrient Removal.</title>
        <authorList>
            <person name="Mcdaniel E.A."/>
        </authorList>
    </citation>
    <scope>NUCLEOTIDE SEQUENCE</scope>
    <source>
        <strain evidence="3">UWPOB_OBS1</strain>
    </source>
</reference>
<dbReference type="Gene3D" id="1.10.150.900">
    <property type="match status" value="1"/>
</dbReference>
<dbReference type="InterPro" id="IPR011650">
    <property type="entry name" value="Peptidase_M20_dimer"/>
</dbReference>
<accession>A0A8J7PEJ6</accession>
<dbReference type="AlphaFoldDB" id="A0A8J7PEJ6"/>
<dbReference type="Gene3D" id="3.40.630.10">
    <property type="entry name" value="Zn peptidases"/>
    <property type="match status" value="1"/>
</dbReference>
<comment type="caution">
    <text evidence="3">The sequence shown here is derived from an EMBL/GenBank/DDBJ whole genome shotgun (WGS) entry which is preliminary data.</text>
</comment>
<dbReference type="InterPro" id="IPR002933">
    <property type="entry name" value="Peptidase_M20"/>
</dbReference>
<dbReference type="Gene3D" id="3.30.70.360">
    <property type="match status" value="1"/>
</dbReference>
<protein>
    <submittedName>
        <fullName evidence="3">M20/M25/M40 family metallo-hydrolase</fullName>
    </submittedName>
</protein>
<keyword evidence="1" id="KW-0732">Signal</keyword>
<proteinExistence type="predicted"/>
<sequence>MNSFISPRKSQLSLISSLLALQLLLANQSLAAVKTEDKKTDLHSQALTIFKEYLQIDTSNPPGNEKLGADYLAKVLKENGIEASVFETAPGRACVYARLKGTGKRKGVVLLNHIDVVPAHAPDWKFPPFSGTEQDGEIWGRGAIDMKGMGIIELMAMIAIKQSGKQLDRDLVFLGTPDEEVGGAHGAAWFVKNKGDLIKDCEYLINEGFIIDAYSDGKAKYWGVDVAEKNILWLGLTAKGLAGHASMPQDNSANNRMVRALARLADNPPPFTLLPEVKHFYESIAHTEPAQLGTLYRNIEKSTKDDKATASKLKEDKLKSSMLANTVSLTVMKAGYKTNVIPAESYCELDCRLLPGVDHQAFIKQIREILQDDSIEVSVIQWEKAEPSPFESAFVKAVKKVNALESKDGKTPVVPVIVPWFTDSHWFREVGLKAYGFAPVEIDAEHLATMHGKDERLPITSFNKGIDRLTLILQELAQLD</sequence>
<dbReference type="Proteomes" id="UP000664277">
    <property type="component" value="Unassembled WGS sequence"/>
</dbReference>
<dbReference type="PANTHER" id="PTHR45892">
    <property type="entry name" value="AMINOACYLASE-1"/>
    <property type="match status" value="1"/>
</dbReference>
<evidence type="ECO:0000259" key="2">
    <source>
        <dbReference type="Pfam" id="PF07687"/>
    </source>
</evidence>
<organism evidence="3 4">
    <name type="scientific">Candidatus Obscuribacter phosphatis</name>
    <dbReference type="NCBI Taxonomy" id="1906157"/>
    <lineage>
        <taxon>Bacteria</taxon>
        <taxon>Bacillati</taxon>
        <taxon>Candidatus Melainabacteria</taxon>
        <taxon>Candidatus Obscuribacterales</taxon>
        <taxon>Candidatus Obscuribacteraceae</taxon>
        <taxon>Candidatus Obscuribacter</taxon>
    </lineage>
</organism>
<evidence type="ECO:0000256" key="1">
    <source>
        <dbReference type="SAM" id="SignalP"/>
    </source>
</evidence>
<dbReference type="SUPFAM" id="SSF53187">
    <property type="entry name" value="Zn-dependent exopeptidases"/>
    <property type="match status" value="1"/>
</dbReference>
<dbReference type="InterPro" id="IPR036264">
    <property type="entry name" value="Bact_exopeptidase_dim_dom"/>
</dbReference>
<evidence type="ECO:0000313" key="4">
    <source>
        <dbReference type="Proteomes" id="UP000664277"/>
    </source>
</evidence>
<gene>
    <name evidence="3" type="ORF">J0M35_05530</name>
</gene>